<comment type="caution">
    <text evidence="5">The sequence shown here is derived from an EMBL/GenBank/DDBJ whole genome shotgun (WGS) entry which is preliminary data.</text>
</comment>
<dbReference type="Pfam" id="PF02826">
    <property type="entry name" value="2-Hacid_dh_C"/>
    <property type="match status" value="1"/>
</dbReference>
<evidence type="ECO:0000313" key="5">
    <source>
        <dbReference type="EMBL" id="MDP9898257.1"/>
    </source>
</evidence>
<dbReference type="GO" id="GO:0016618">
    <property type="term" value="F:hydroxypyruvate reductase [NAD(P)H] activity"/>
    <property type="evidence" value="ECO:0007669"/>
    <property type="project" value="UniProtKB-EC"/>
</dbReference>
<dbReference type="PANTHER" id="PTHR43333:SF1">
    <property type="entry name" value="D-ISOMER SPECIFIC 2-HYDROXYACID DEHYDROGENASE NAD-BINDING DOMAIN-CONTAINING PROTEIN"/>
    <property type="match status" value="1"/>
</dbReference>
<dbReference type="CDD" id="cd12164">
    <property type="entry name" value="GDH_like_2"/>
    <property type="match status" value="1"/>
</dbReference>
<dbReference type="InterPro" id="IPR006140">
    <property type="entry name" value="D-isomer_DH_NAD-bd"/>
</dbReference>
<keyword evidence="6" id="KW-1185">Reference proteome</keyword>
<organism evidence="5 6">
    <name type="scientific">Variovorax ginsengisoli</name>
    <dbReference type="NCBI Taxonomy" id="363844"/>
    <lineage>
        <taxon>Bacteria</taxon>
        <taxon>Pseudomonadati</taxon>
        <taxon>Pseudomonadota</taxon>
        <taxon>Betaproteobacteria</taxon>
        <taxon>Burkholderiales</taxon>
        <taxon>Comamonadaceae</taxon>
        <taxon>Variovorax</taxon>
    </lineage>
</organism>
<sequence length="431" mass="46687">MSSSLLPETPQQPGSAQLEMRVLPADVDKLPGGLSGVATVVSHTTTSEDKTAEVIDVEARIRNRTEFRDSLRVMLGDTVTKPTMADLMAIQRTLSDTQAELDAIATPCRAQGDPTKICGMQITVCLTNNRPEPWIDGLRAALPGAQIAAWTADAPAADHAVVWEPPQAFLDQQPRLRGIFNIGAGVDALMKLKLPPHAHIVRLDDAGMSVQMAEYVCHALIRHFREFDSYDEGARAHRWAYRKPRSRADFPVGVMGLGVLGERVARAVAHFDFPVNGWSRSPKSIEGVRGFVGAEQFDAFLAASRVLVCLLPLTPQTRGVMRRETLCQLNGGQPGGYVINVARGAHLVEADLIALLDEGQLAGAALDVFDNEPLAPTHAFWSHPKISVTPHVSARTLRDESIAQIAAKIRAIEAGTGFDRLPGVVDAQRGY</sequence>
<keyword evidence="2" id="KW-0520">NAD</keyword>
<dbReference type="Proteomes" id="UP001226867">
    <property type="component" value="Unassembled WGS sequence"/>
</dbReference>
<dbReference type="EC" id="1.1.1.81" evidence="5"/>
<dbReference type="InterPro" id="IPR025645">
    <property type="entry name" value="DUF4349"/>
</dbReference>
<evidence type="ECO:0000256" key="2">
    <source>
        <dbReference type="ARBA" id="ARBA00023027"/>
    </source>
</evidence>
<gene>
    <name evidence="5" type="ORF">J2W36_000492</name>
</gene>
<dbReference type="Pfam" id="PF14257">
    <property type="entry name" value="DUF4349"/>
    <property type="match status" value="1"/>
</dbReference>
<evidence type="ECO:0000259" key="3">
    <source>
        <dbReference type="Pfam" id="PF02826"/>
    </source>
</evidence>
<evidence type="ECO:0000313" key="6">
    <source>
        <dbReference type="Proteomes" id="UP001226867"/>
    </source>
</evidence>
<name>A0ABT9S1N7_9BURK</name>
<dbReference type="Gene3D" id="3.40.50.720">
    <property type="entry name" value="NAD(P)-binding Rossmann-like Domain"/>
    <property type="match status" value="2"/>
</dbReference>
<evidence type="ECO:0000256" key="1">
    <source>
        <dbReference type="ARBA" id="ARBA00023002"/>
    </source>
</evidence>
<reference evidence="5 6" key="1">
    <citation type="submission" date="2023-07" db="EMBL/GenBank/DDBJ databases">
        <title>Sorghum-associated microbial communities from plants grown in Nebraska, USA.</title>
        <authorList>
            <person name="Schachtman D."/>
        </authorList>
    </citation>
    <scope>NUCLEOTIDE SEQUENCE [LARGE SCALE GENOMIC DNA]</scope>
    <source>
        <strain evidence="5 6">DS1607</strain>
    </source>
</reference>
<dbReference type="GO" id="GO:0030267">
    <property type="term" value="F:glyoxylate reductase (NADPH) activity"/>
    <property type="evidence" value="ECO:0007669"/>
    <property type="project" value="UniProtKB-EC"/>
</dbReference>
<dbReference type="EMBL" id="JAUSRO010000002">
    <property type="protein sequence ID" value="MDP9898257.1"/>
    <property type="molecule type" value="Genomic_DNA"/>
</dbReference>
<dbReference type="SUPFAM" id="SSF51735">
    <property type="entry name" value="NAD(P)-binding Rossmann-fold domains"/>
    <property type="match status" value="1"/>
</dbReference>
<proteinExistence type="predicted"/>
<feature type="domain" description="DUF4349" evidence="4">
    <location>
        <begin position="7"/>
        <end position="106"/>
    </location>
</feature>
<accession>A0ABT9S1N7</accession>
<dbReference type="EC" id="1.1.1.79" evidence="5"/>
<dbReference type="PANTHER" id="PTHR43333">
    <property type="entry name" value="2-HACID_DH_C DOMAIN-CONTAINING PROTEIN"/>
    <property type="match status" value="1"/>
</dbReference>
<evidence type="ECO:0000259" key="4">
    <source>
        <dbReference type="Pfam" id="PF14257"/>
    </source>
</evidence>
<keyword evidence="1 5" id="KW-0560">Oxidoreductase</keyword>
<dbReference type="InterPro" id="IPR036291">
    <property type="entry name" value="NAD(P)-bd_dom_sf"/>
</dbReference>
<feature type="domain" description="D-isomer specific 2-hydroxyacid dehydrogenase NAD-binding" evidence="3">
    <location>
        <begin position="219"/>
        <end position="393"/>
    </location>
</feature>
<protein>
    <submittedName>
        <fullName evidence="5">Glyoxylate/hydroxypyruvate reductase A</fullName>
        <ecNumber evidence="5">1.1.1.79</ecNumber>
        <ecNumber evidence="5">1.1.1.81</ecNumber>
    </submittedName>
</protein>